<feature type="binding site" description="axial binding residue" evidence="12">
    <location>
        <position position="71"/>
    </location>
    <ligand>
        <name>heme</name>
        <dbReference type="ChEBI" id="CHEBI:30413"/>
    </ligand>
    <ligandPart>
        <name>Fe</name>
        <dbReference type="ChEBI" id="CHEBI:18248"/>
    </ligandPart>
</feature>
<dbReference type="SUPFAM" id="SSF56512">
    <property type="entry name" value="Nitric oxide (NO) synthase oxygenase domain"/>
    <property type="match status" value="1"/>
</dbReference>
<dbReference type="PANTHER" id="PTHR43410:SF1">
    <property type="entry name" value="NITRIC OXIDE SYNTHASE"/>
    <property type="match status" value="1"/>
</dbReference>
<dbReference type="InterPro" id="IPR050607">
    <property type="entry name" value="NOS"/>
</dbReference>
<evidence type="ECO:0000256" key="11">
    <source>
        <dbReference type="PIRNR" id="PIRNR037219"/>
    </source>
</evidence>
<dbReference type="RefSeq" id="WP_225266121.1">
    <property type="nucleotide sequence ID" value="NZ_CP084058.1"/>
</dbReference>
<dbReference type="GO" id="GO:0004517">
    <property type="term" value="F:nitric-oxide synthase activity"/>
    <property type="evidence" value="ECO:0007669"/>
    <property type="project" value="InterPro"/>
</dbReference>
<dbReference type="Gene3D" id="3.90.440.10">
    <property type="entry name" value="Nitric Oxide Synthase,Heme Domain,Chain A domain 2"/>
    <property type="match status" value="1"/>
</dbReference>
<dbReference type="Gene3D" id="3.90.340.10">
    <property type="entry name" value="Nitric Oxide Synthase, Chain A, domain 1"/>
    <property type="match status" value="1"/>
</dbReference>
<protein>
    <recommendedName>
        <fullName evidence="5 11">Nitric oxide synthase oxygenase</fullName>
        <ecNumber evidence="4 11">1.14.14.47</ecNumber>
    </recommendedName>
</protein>
<keyword evidence="7 11" id="KW-0479">Metal-binding</keyword>
<keyword evidence="8 11" id="KW-0560">Oxidoreductase</keyword>
<proteinExistence type="inferred from homology"/>
<dbReference type="InterPro" id="IPR044944">
    <property type="entry name" value="NOS_dom_3"/>
</dbReference>
<comment type="catalytic activity">
    <reaction evidence="10">
        <text>3 reduced [flavodoxin] + 2 L-arginine + 4 O2 = 3 oxidized [flavodoxin] + 2 L-citrulline + 2 nitric oxide + 4 H2O + 5 H(+)</text>
        <dbReference type="Rhea" id="RHEA:52324"/>
        <dbReference type="Rhea" id="RHEA-COMP:10622"/>
        <dbReference type="Rhea" id="RHEA-COMP:10623"/>
        <dbReference type="ChEBI" id="CHEBI:15377"/>
        <dbReference type="ChEBI" id="CHEBI:15378"/>
        <dbReference type="ChEBI" id="CHEBI:15379"/>
        <dbReference type="ChEBI" id="CHEBI:16480"/>
        <dbReference type="ChEBI" id="CHEBI:32682"/>
        <dbReference type="ChEBI" id="CHEBI:57618"/>
        <dbReference type="ChEBI" id="CHEBI:57743"/>
        <dbReference type="ChEBI" id="CHEBI:58210"/>
        <dbReference type="EC" id="1.14.14.47"/>
    </reaction>
</comment>
<evidence type="ECO:0000256" key="9">
    <source>
        <dbReference type="ARBA" id="ARBA00023004"/>
    </source>
</evidence>
<evidence type="ECO:0000256" key="6">
    <source>
        <dbReference type="ARBA" id="ARBA00022617"/>
    </source>
</evidence>
<accession>A0A1M4EED9</accession>
<evidence type="ECO:0000259" key="13">
    <source>
        <dbReference type="Pfam" id="PF02898"/>
    </source>
</evidence>
<evidence type="ECO:0000256" key="2">
    <source>
        <dbReference type="ARBA" id="ARBA00002642"/>
    </source>
</evidence>
<dbReference type="GO" id="GO:0046872">
    <property type="term" value="F:metal ion binding"/>
    <property type="evidence" value="ECO:0007669"/>
    <property type="project" value="UniProtKB-KW"/>
</dbReference>
<dbReference type="PIRSF" id="PIRSF037219">
    <property type="entry name" value="NOS_oxygenase"/>
    <property type="match status" value="1"/>
</dbReference>
<comment type="subunit">
    <text evidence="11">Homodimer.</text>
</comment>
<sequence>MSVISAPAATVTQEAESFLRQCAEGLGWDRERYARRRAAVLDELARTGTYRHTSAELVLGAKLAWRNHTRCVGKLYWKTLMVRDCRRLHHPDAIAAALTTHLVRAHNGGAIRPIITVFPPDTPAAPGPRIVSPQLVRYAGYERPDGTRRGDPANTGLTRLAQELGWSGDGGDFDRLPVLIRDSRGRLTRHDLPHDACPDVPITHPDHPWFAELGLRWYSCPTVSDMRLEIGGVVYPAAPFTGWYVGTEIGTRNFGDRDRYDLLPVIARRLGLDTGDDRTLWKDRALTELNVAVLTSYERAGVRMLDHHTMADQFDRYVQARRRAGEEVHADWSWIIPPTAASVTPVFHDSYDPEVVSPNFFRQ</sequence>
<dbReference type="InterPro" id="IPR044940">
    <property type="entry name" value="NOS_dom_2"/>
</dbReference>
<dbReference type="GO" id="GO:0006809">
    <property type="term" value="P:nitric oxide biosynthetic process"/>
    <property type="evidence" value="ECO:0007669"/>
    <property type="project" value="InterPro"/>
</dbReference>
<gene>
    <name evidence="14" type="ORF">BN4615_P6867</name>
</gene>
<evidence type="ECO:0000256" key="1">
    <source>
        <dbReference type="ARBA" id="ARBA00001971"/>
    </source>
</evidence>
<name>A0A1M4EED9_9ACTN</name>
<dbReference type="EC" id="1.14.14.47" evidence="4 11"/>
<dbReference type="InterPro" id="IPR004030">
    <property type="entry name" value="NOS_N"/>
</dbReference>
<dbReference type="Pfam" id="PF02898">
    <property type="entry name" value="NO_synthase"/>
    <property type="match status" value="1"/>
</dbReference>
<evidence type="ECO:0000256" key="10">
    <source>
        <dbReference type="ARBA" id="ARBA00048713"/>
    </source>
</evidence>
<organism evidence="14">
    <name type="scientific">Nonomuraea gerenzanensis</name>
    <dbReference type="NCBI Taxonomy" id="93944"/>
    <lineage>
        <taxon>Bacteria</taxon>
        <taxon>Bacillati</taxon>
        <taxon>Actinomycetota</taxon>
        <taxon>Actinomycetes</taxon>
        <taxon>Streptosporangiales</taxon>
        <taxon>Streptosporangiaceae</taxon>
        <taxon>Nonomuraea</taxon>
    </lineage>
</organism>
<keyword evidence="9 11" id="KW-0408">Iron</keyword>
<dbReference type="EMBL" id="LT559118">
    <property type="protein sequence ID" value="SBO97351.1"/>
    <property type="molecule type" value="Genomic_DNA"/>
</dbReference>
<dbReference type="InterPro" id="IPR044943">
    <property type="entry name" value="NOS_dom_1"/>
</dbReference>
<dbReference type="PANTHER" id="PTHR43410">
    <property type="entry name" value="NITRIC OXIDE SYNTHASE OXYGENASE"/>
    <property type="match status" value="1"/>
</dbReference>
<comment type="function">
    <text evidence="2 11">Catalyzes the production of nitric oxide.</text>
</comment>
<comment type="cofactor">
    <cofactor evidence="1 11 12">
        <name>heme</name>
        <dbReference type="ChEBI" id="CHEBI:30413"/>
    </cofactor>
</comment>
<evidence type="ECO:0000256" key="5">
    <source>
        <dbReference type="ARBA" id="ARBA00018859"/>
    </source>
</evidence>
<comment type="similarity">
    <text evidence="3 11">Belongs to the NOS family. Bacterial NOS oxygenase subfamily.</text>
</comment>
<comment type="miscellaneous">
    <text evidence="11">This protein is similar to the oxygenase domain of eukaryotic nitric oxide synthases but lacks the reductase domain which, in eukaryotes, is responsible for transfer of electrons to the ferric heme during nitric oxide synthesis.</text>
</comment>
<evidence type="ECO:0000256" key="7">
    <source>
        <dbReference type="ARBA" id="ARBA00022723"/>
    </source>
</evidence>
<evidence type="ECO:0000256" key="12">
    <source>
        <dbReference type="PIRSR" id="PIRSR037219-1"/>
    </source>
</evidence>
<evidence type="ECO:0000313" key="14">
    <source>
        <dbReference type="EMBL" id="SBO97351.1"/>
    </source>
</evidence>
<evidence type="ECO:0000256" key="8">
    <source>
        <dbReference type="ARBA" id="ARBA00023002"/>
    </source>
</evidence>
<dbReference type="GO" id="GO:0020037">
    <property type="term" value="F:heme binding"/>
    <property type="evidence" value="ECO:0007669"/>
    <property type="project" value="InterPro"/>
</dbReference>
<evidence type="ECO:0000256" key="3">
    <source>
        <dbReference type="ARBA" id="ARBA00005411"/>
    </source>
</evidence>
<evidence type="ECO:0000256" key="4">
    <source>
        <dbReference type="ARBA" id="ARBA00012735"/>
    </source>
</evidence>
<feature type="domain" description="Nitric oxide synthase (NOS)" evidence="13">
    <location>
        <begin position="9"/>
        <end position="363"/>
    </location>
</feature>
<dbReference type="InterPro" id="IPR036119">
    <property type="entry name" value="NOS_N_sf"/>
</dbReference>
<dbReference type="InterPro" id="IPR017142">
    <property type="entry name" value="Nitric_oxide_synthase_Oase-su"/>
</dbReference>
<reference evidence="14" key="1">
    <citation type="submission" date="2016-04" db="EMBL/GenBank/DDBJ databases">
        <authorList>
            <person name="Evans L.H."/>
            <person name="Alamgir A."/>
            <person name="Owens N."/>
            <person name="Weber N.D."/>
            <person name="Virtaneva K."/>
            <person name="Barbian K."/>
            <person name="Babar A."/>
            <person name="Rosenke K."/>
        </authorList>
    </citation>
    <scope>NUCLEOTIDE SEQUENCE</scope>
    <source>
        <strain evidence="14">Nono1</strain>
    </source>
</reference>
<dbReference type="Gene3D" id="3.90.1230.10">
    <property type="entry name" value="Nitric Oxide Synthase, Chain A, domain 3"/>
    <property type="match status" value="1"/>
</dbReference>
<keyword evidence="6 11" id="KW-0349">Heme</keyword>
<dbReference type="AlphaFoldDB" id="A0A1M4EED9"/>